<name>A0AAJ0ELT5_9PEZI</name>
<comment type="caution">
    <text evidence="8">The sequence shown here is derived from an EMBL/GenBank/DDBJ whole genome shotgun (WGS) entry which is preliminary data.</text>
</comment>
<evidence type="ECO:0000256" key="4">
    <source>
        <dbReference type="ARBA" id="ARBA00022824"/>
    </source>
</evidence>
<dbReference type="PANTHER" id="PTHR48182">
    <property type="entry name" value="PROTEIN SERAC1"/>
    <property type="match status" value="1"/>
</dbReference>
<protein>
    <submittedName>
        <fullName evidence="8">Uncharacterized protein</fullName>
    </submittedName>
</protein>
<accession>A0AAJ0ELT5</accession>
<feature type="compositionally biased region" description="Polar residues" evidence="7">
    <location>
        <begin position="28"/>
        <end position="47"/>
    </location>
</feature>
<dbReference type="RefSeq" id="XP_060449973.1">
    <property type="nucleotide sequence ID" value="XM_060589712.1"/>
</dbReference>
<dbReference type="AlphaFoldDB" id="A0AAJ0ELT5"/>
<comment type="subcellular location">
    <subcellularLocation>
        <location evidence="2">Endoplasmic reticulum</location>
    </subcellularLocation>
    <subcellularLocation>
        <location evidence="3">Membrane</location>
    </subcellularLocation>
    <subcellularLocation>
        <location evidence="1">Mitochondrion</location>
    </subcellularLocation>
</comment>
<reference evidence="8" key="1">
    <citation type="submission" date="2021-06" db="EMBL/GenBank/DDBJ databases">
        <title>Comparative genomics, transcriptomics and evolutionary studies reveal genomic signatures of adaptation to plant cell wall in hemibiotrophic fungi.</title>
        <authorList>
            <consortium name="DOE Joint Genome Institute"/>
            <person name="Baroncelli R."/>
            <person name="Diaz J.F."/>
            <person name="Benocci T."/>
            <person name="Peng M."/>
            <person name="Battaglia E."/>
            <person name="Haridas S."/>
            <person name="Andreopoulos W."/>
            <person name="Labutti K."/>
            <person name="Pangilinan J."/>
            <person name="Floch G.L."/>
            <person name="Makela M.R."/>
            <person name="Henrissat B."/>
            <person name="Grigoriev I.V."/>
            <person name="Crouch J.A."/>
            <person name="De Vries R.P."/>
            <person name="Sukno S.A."/>
            <person name="Thon M.R."/>
        </authorList>
    </citation>
    <scope>NUCLEOTIDE SEQUENCE</scope>
    <source>
        <strain evidence="8">CBS 102054</strain>
    </source>
</reference>
<dbReference type="GO" id="GO:0016020">
    <property type="term" value="C:membrane"/>
    <property type="evidence" value="ECO:0007669"/>
    <property type="project" value="UniProtKB-SubCell"/>
</dbReference>
<keyword evidence="9" id="KW-1185">Reference proteome</keyword>
<feature type="compositionally biased region" description="Basic residues" evidence="7">
    <location>
        <begin position="1"/>
        <end position="10"/>
    </location>
</feature>
<organism evidence="8 9">
    <name type="scientific">Colletotrichum phormii</name>
    <dbReference type="NCBI Taxonomy" id="359342"/>
    <lineage>
        <taxon>Eukaryota</taxon>
        <taxon>Fungi</taxon>
        <taxon>Dikarya</taxon>
        <taxon>Ascomycota</taxon>
        <taxon>Pezizomycotina</taxon>
        <taxon>Sordariomycetes</taxon>
        <taxon>Hypocreomycetidae</taxon>
        <taxon>Glomerellales</taxon>
        <taxon>Glomerellaceae</taxon>
        <taxon>Colletotrichum</taxon>
        <taxon>Colletotrichum acutatum species complex</taxon>
    </lineage>
</organism>
<feature type="region of interest" description="Disordered" evidence="7">
    <location>
        <begin position="1"/>
        <end position="61"/>
    </location>
</feature>
<sequence>MRRFFRKNRHKDRDKAEARPREAPQAESSTTPTAVPQPTASTSKQTMVSTAAVASNSSSGYPTGINLLHDPAEERAVVDIVFVHGLKGHREKTWTAEKSSQPWPKALLPSEIPNARVLAYGYDADVAKEISETELKALHDLSYLSAI</sequence>
<evidence type="ECO:0000313" key="9">
    <source>
        <dbReference type="Proteomes" id="UP001243989"/>
    </source>
</evidence>
<evidence type="ECO:0000256" key="5">
    <source>
        <dbReference type="ARBA" id="ARBA00023128"/>
    </source>
</evidence>
<evidence type="ECO:0000256" key="6">
    <source>
        <dbReference type="ARBA" id="ARBA00023136"/>
    </source>
</evidence>
<feature type="compositionally biased region" description="Low complexity" evidence="7">
    <location>
        <begin position="48"/>
        <end position="59"/>
    </location>
</feature>
<evidence type="ECO:0000256" key="2">
    <source>
        <dbReference type="ARBA" id="ARBA00004240"/>
    </source>
</evidence>
<keyword evidence="5" id="KW-0496">Mitochondrion</keyword>
<dbReference type="InterPro" id="IPR052374">
    <property type="entry name" value="SERAC1"/>
</dbReference>
<dbReference type="GO" id="GO:0005739">
    <property type="term" value="C:mitochondrion"/>
    <property type="evidence" value="ECO:0007669"/>
    <property type="project" value="UniProtKB-SubCell"/>
</dbReference>
<keyword evidence="4" id="KW-0256">Endoplasmic reticulum</keyword>
<proteinExistence type="predicted"/>
<dbReference type="Proteomes" id="UP001243989">
    <property type="component" value="Unassembled WGS sequence"/>
</dbReference>
<feature type="compositionally biased region" description="Basic and acidic residues" evidence="7">
    <location>
        <begin position="11"/>
        <end position="24"/>
    </location>
</feature>
<evidence type="ECO:0000256" key="3">
    <source>
        <dbReference type="ARBA" id="ARBA00004370"/>
    </source>
</evidence>
<dbReference type="EMBL" id="JAHMHQ010000003">
    <property type="protein sequence ID" value="KAK1641366.1"/>
    <property type="molecule type" value="Genomic_DNA"/>
</dbReference>
<dbReference type="PANTHER" id="PTHR48182:SF2">
    <property type="entry name" value="PROTEIN SERAC1"/>
    <property type="match status" value="1"/>
</dbReference>
<evidence type="ECO:0000313" key="8">
    <source>
        <dbReference type="EMBL" id="KAK1641366.1"/>
    </source>
</evidence>
<keyword evidence="6" id="KW-0472">Membrane</keyword>
<gene>
    <name evidence="8" type="ORF">BDP81DRAFT_418760</name>
</gene>
<dbReference type="GO" id="GO:0005783">
    <property type="term" value="C:endoplasmic reticulum"/>
    <property type="evidence" value="ECO:0007669"/>
    <property type="project" value="UniProtKB-SubCell"/>
</dbReference>
<evidence type="ECO:0000256" key="7">
    <source>
        <dbReference type="SAM" id="MobiDB-lite"/>
    </source>
</evidence>
<dbReference type="GeneID" id="85474574"/>
<evidence type="ECO:0000256" key="1">
    <source>
        <dbReference type="ARBA" id="ARBA00004173"/>
    </source>
</evidence>
<feature type="non-terminal residue" evidence="8">
    <location>
        <position position="147"/>
    </location>
</feature>